<protein>
    <recommendedName>
        <fullName evidence="2">PD-(D/E)XK nuclease-like domain-containing protein</fullName>
    </recommendedName>
</protein>
<feature type="compositionally biased region" description="Low complexity" evidence="1">
    <location>
        <begin position="11"/>
        <end position="27"/>
    </location>
</feature>
<dbReference type="Proteomes" id="UP000008782">
    <property type="component" value="Unassembled WGS sequence"/>
</dbReference>
<sequence length="362" mass="40127">MISPPFAPGDSISNGSSVSSSSASQRSARPATKQFGALKLSQAPNLEFALFNDQDPAVELALPGSLQATRNQLFRFSISQSVVPESHKEEIKAIIRGPETYTITDAIFYAEATEAQRVGPVHHVNDFRQVVHATHKCIRKRASKAIWNAEVHGEVLRLALRHKRNSMQGGLVNFAVATSATVHRSLLKGGGAKMIDYAIFIDTENDAPPGSPLKQHIQDLRKRSRTGAVNATDYDFLLDNPIALSIESKRSEGFEAATLQIGTWHTAHWTFLDRVVHGPADLDALGFLPGLNVQGAEWYFVASTRQDDKTILWTRLSIGSTQYLLRTYCVVRALQYLAWWSAEVYWPWFCDHVLVMPSVDDG</sequence>
<dbReference type="OrthoDB" id="4161186at2759"/>
<dbReference type="VEuPathDB" id="FungiDB:GLRG_11754"/>
<name>E3R0H1_COLGM</name>
<organism evidence="4">
    <name type="scientific">Colletotrichum graminicola (strain M1.001 / M2 / FGSC 10212)</name>
    <name type="common">Maize anthracnose fungus</name>
    <name type="synonym">Glomerella graminicola</name>
    <dbReference type="NCBI Taxonomy" id="645133"/>
    <lineage>
        <taxon>Eukaryota</taxon>
        <taxon>Fungi</taxon>
        <taxon>Dikarya</taxon>
        <taxon>Ascomycota</taxon>
        <taxon>Pezizomycotina</taxon>
        <taxon>Sordariomycetes</taxon>
        <taxon>Hypocreomycetidae</taxon>
        <taxon>Glomerellales</taxon>
        <taxon>Glomerellaceae</taxon>
        <taxon>Colletotrichum</taxon>
        <taxon>Colletotrichum graminicola species complex</taxon>
    </lineage>
</organism>
<evidence type="ECO:0000313" key="4">
    <source>
        <dbReference type="Proteomes" id="UP000008782"/>
    </source>
</evidence>
<feature type="domain" description="PD-(D/E)XK nuclease-like" evidence="2">
    <location>
        <begin position="108"/>
        <end position="346"/>
    </location>
</feature>
<dbReference type="RefSeq" id="XP_008100629.1">
    <property type="nucleotide sequence ID" value="XM_008102438.1"/>
</dbReference>
<reference evidence="4" key="1">
    <citation type="journal article" date="2012" name="Nat. Genet.">
        <title>Lifestyle transitions in plant pathogenic Colletotrichum fungi deciphered by genome and transcriptome analyses.</title>
        <authorList>
            <person name="O'Connell R.J."/>
            <person name="Thon M.R."/>
            <person name="Hacquard S."/>
            <person name="Amyotte S.G."/>
            <person name="Kleemann J."/>
            <person name="Torres M.F."/>
            <person name="Damm U."/>
            <person name="Buiate E.A."/>
            <person name="Epstein L."/>
            <person name="Alkan N."/>
            <person name="Altmueller J."/>
            <person name="Alvarado-Balderrama L."/>
            <person name="Bauser C.A."/>
            <person name="Becker C."/>
            <person name="Birren B.W."/>
            <person name="Chen Z."/>
            <person name="Choi J."/>
            <person name="Crouch J.A."/>
            <person name="Duvick J.P."/>
            <person name="Farman M.A."/>
            <person name="Gan P."/>
            <person name="Heiman D."/>
            <person name="Henrissat B."/>
            <person name="Howard R.J."/>
            <person name="Kabbage M."/>
            <person name="Koch C."/>
            <person name="Kracher B."/>
            <person name="Kubo Y."/>
            <person name="Law A.D."/>
            <person name="Lebrun M.-H."/>
            <person name="Lee Y.-H."/>
            <person name="Miyara I."/>
            <person name="Moore N."/>
            <person name="Neumann U."/>
            <person name="Nordstroem K."/>
            <person name="Panaccione D.G."/>
            <person name="Panstruga R."/>
            <person name="Place M."/>
            <person name="Proctor R.H."/>
            <person name="Prusky D."/>
            <person name="Rech G."/>
            <person name="Reinhardt R."/>
            <person name="Rollins J.A."/>
            <person name="Rounsley S."/>
            <person name="Schardl C.L."/>
            <person name="Schwartz D.C."/>
            <person name="Shenoy N."/>
            <person name="Shirasu K."/>
            <person name="Sikhakolli U.R."/>
            <person name="Stueber K."/>
            <person name="Sukno S.A."/>
            <person name="Sweigard J.A."/>
            <person name="Takano Y."/>
            <person name="Takahara H."/>
            <person name="Trail F."/>
            <person name="van der Does H.C."/>
            <person name="Voll L.M."/>
            <person name="Will I."/>
            <person name="Young S."/>
            <person name="Zeng Q."/>
            <person name="Zhang J."/>
            <person name="Zhou S."/>
            <person name="Dickman M.B."/>
            <person name="Schulze-Lefert P."/>
            <person name="Ver Loren van Themaat E."/>
            <person name="Ma L.-J."/>
            <person name="Vaillancourt L.J."/>
        </authorList>
    </citation>
    <scope>NUCLEOTIDE SEQUENCE [LARGE SCALE GENOMIC DNA]</scope>
    <source>
        <strain evidence="4">M1.001 / M2 / FGSC 10212</strain>
    </source>
</reference>
<evidence type="ECO:0000313" key="3">
    <source>
        <dbReference type="EMBL" id="EFQ36609.1"/>
    </source>
</evidence>
<dbReference type="InterPro" id="IPR046797">
    <property type="entry name" value="PDDEXK_12"/>
</dbReference>
<dbReference type="eggNOG" id="ENOG502RUI7">
    <property type="taxonomic scope" value="Eukaryota"/>
</dbReference>
<dbReference type="GeneID" id="24417118"/>
<dbReference type="Pfam" id="PF20516">
    <property type="entry name" value="PDDEXK_12"/>
    <property type="match status" value="1"/>
</dbReference>
<evidence type="ECO:0000256" key="1">
    <source>
        <dbReference type="SAM" id="MobiDB-lite"/>
    </source>
</evidence>
<gene>
    <name evidence="3" type="ORF">GLRG_11754</name>
</gene>
<feature type="region of interest" description="Disordered" evidence="1">
    <location>
        <begin position="1"/>
        <end position="30"/>
    </location>
</feature>
<proteinExistence type="predicted"/>
<dbReference type="AlphaFoldDB" id="E3R0H1"/>
<evidence type="ECO:0000259" key="2">
    <source>
        <dbReference type="Pfam" id="PF20516"/>
    </source>
</evidence>
<accession>E3R0H1</accession>
<dbReference type="STRING" id="645133.E3R0H1"/>
<keyword evidence="4" id="KW-1185">Reference proteome</keyword>
<dbReference type="HOGENOM" id="CLU_027219_0_2_1"/>
<dbReference type="EMBL" id="GG697445">
    <property type="protein sequence ID" value="EFQ36609.1"/>
    <property type="molecule type" value="Genomic_DNA"/>
</dbReference>